<sequence>MKLVYELSKLAINDLESIWNYTPEKWSVEQANSYYRLIFEIIDSICIDPQIGKSIMVVKKNRSN</sequence>
<reference evidence="2 3" key="1">
    <citation type="submission" date="2018-08" db="EMBL/GenBank/DDBJ databases">
        <title>Genomic Encyclopedia of Archaeal and Bacterial Type Strains, Phase II (KMG-II): from individual species to whole genera.</title>
        <authorList>
            <person name="Goeker M."/>
        </authorList>
    </citation>
    <scope>NUCLEOTIDE SEQUENCE [LARGE SCALE GENOMIC DNA]</scope>
    <source>
        <strain evidence="2 3">DSM 15986</strain>
    </source>
</reference>
<dbReference type="OrthoDB" id="7173315at2"/>
<comment type="caution">
    <text evidence="2">The sequence shown here is derived from an EMBL/GenBank/DDBJ whole genome shotgun (WGS) entry which is preliminary data.</text>
</comment>
<dbReference type="InterPro" id="IPR035093">
    <property type="entry name" value="RelE/ParE_toxin_dom_sf"/>
</dbReference>
<dbReference type="Gene3D" id="3.30.2310.20">
    <property type="entry name" value="RelE-like"/>
    <property type="match status" value="1"/>
</dbReference>
<dbReference type="InterPro" id="IPR007712">
    <property type="entry name" value="RelE/ParE_toxin"/>
</dbReference>
<protein>
    <submittedName>
        <fullName evidence="2">ParE-like toxin of type II ParDE toxin-antitoxin system</fullName>
    </submittedName>
</protein>
<proteinExistence type="predicted"/>
<accession>A0A3E0DMK5</accession>
<dbReference type="Proteomes" id="UP000256405">
    <property type="component" value="Unassembled WGS sequence"/>
</dbReference>
<gene>
    <name evidence="2" type="ORF">C8N25_1183</name>
</gene>
<organism evidence="2 3">
    <name type="scientific">Algoriphagus antarcticus</name>
    <dbReference type="NCBI Taxonomy" id="238540"/>
    <lineage>
        <taxon>Bacteria</taxon>
        <taxon>Pseudomonadati</taxon>
        <taxon>Bacteroidota</taxon>
        <taxon>Cytophagia</taxon>
        <taxon>Cytophagales</taxon>
        <taxon>Cyclobacteriaceae</taxon>
        <taxon>Algoriphagus</taxon>
    </lineage>
</organism>
<name>A0A3E0DMK5_9BACT</name>
<evidence type="ECO:0000256" key="1">
    <source>
        <dbReference type="ARBA" id="ARBA00022649"/>
    </source>
</evidence>
<dbReference type="EMBL" id="QUNF01000018">
    <property type="protein sequence ID" value="REG83358.1"/>
    <property type="molecule type" value="Genomic_DNA"/>
</dbReference>
<evidence type="ECO:0000313" key="2">
    <source>
        <dbReference type="EMBL" id="REG83358.1"/>
    </source>
</evidence>
<dbReference type="AlphaFoldDB" id="A0A3E0DMK5"/>
<dbReference type="RefSeq" id="WP_086542827.1">
    <property type="nucleotide sequence ID" value="NZ_MSSW01000053.1"/>
</dbReference>
<evidence type="ECO:0000313" key="3">
    <source>
        <dbReference type="Proteomes" id="UP000256405"/>
    </source>
</evidence>
<keyword evidence="1" id="KW-1277">Toxin-antitoxin system</keyword>
<keyword evidence="3" id="KW-1185">Reference proteome</keyword>
<dbReference type="Pfam" id="PF05016">
    <property type="entry name" value="ParE_toxin"/>
    <property type="match status" value="1"/>
</dbReference>